<evidence type="ECO:0000256" key="1">
    <source>
        <dbReference type="SAM" id="MobiDB-lite"/>
    </source>
</evidence>
<dbReference type="PANTHER" id="PTHR21038:SF3">
    <property type="entry name" value="UAP56-INTERACTING FACTOR"/>
    <property type="match status" value="1"/>
</dbReference>
<evidence type="ECO:0000313" key="2">
    <source>
        <dbReference type="Ensembl" id="ENSPKIP00000020970.1"/>
    </source>
</evidence>
<organism evidence="2 3">
    <name type="scientific">Paramormyrops kingsleyae</name>
    <dbReference type="NCBI Taxonomy" id="1676925"/>
    <lineage>
        <taxon>Eukaryota</taxon>
        <taxon>Metazoa</taxon>
        <taxon>Chordata</taxon>
        <taxon>Craniata</taxon>
        <taxon>Vertebrata</taxon>
        <taxon>Euteleostomi</taxon>
        <taxon>Actinopterygii</taxon>
        <taxon>Neopterygii</taxon>
        <taxon>Teleostei</taxon>
        <taxon>Osteoglossocephala</taxon>
        <taxon>Osteoglossomorpha</taxon>
        <taxon>Osteoglossiformes</taxon>
        <taxon>Mormyridae</taxon>
        <taxon>Paramormyrops</taxon>
    </lineage>
</organism>
<dbReference type="GO" id="GO:0016607">
    <property type="term" value="C:nuclear speck"/>
    <property type="evidence" value="ECO:0007669"/>
    <property type="project" value="TreeGrafter"/>
</dbReference>
<dbReference type="Pfam" id="PF07078">
    <property type="entry name" value="FYTT"/>
    <property type="match status" value="2"/>
</dbReference>
<reference evidence="2" key="2">
    <citation type="submission" date="2025-09" db="UniProtKB">
        <authorList>
            <consortium name="Ensembl"/>
        </authorList>
    </citation>
    <scope>IDENTIFICATION</scope>
</reference>
<dbReference type="GeneTree" id="ENSGT00940000178670"/>
<protein>
    <submittedName>
        <fullName evidence="2">UAP56-interacting factor-like</fullName>
    </submittedName>
</protein>
<dbReference type="KEGG" id="pki:111860811"/>
<dbReference type="GO" id="GO:0006406">
    <property type="term" value="P:mRNA export from nucleus"/>
    <property type="evidence" value="ECO:0007669"/>
    <property type="project" value="InterPro"/>
</dbReference>
<feature type="region of interest" description="Disordered" evidence="1">
    <location>
        <begin position="96"/>
        <end position="148"/>
    </location>
</feature>
<dbReference type="GO" id="GO:0003729">
    <property type="term" value="F:mRNA binding"/>
    <property type="evidence" value="ECO:0007669"/>
    <property type="project" value="InterPro"/>
</dbReference>
<dbReference type="PANTHER" id="PTHR21038">
    <property type="entry name" value="40-2-3 PROTEIN-RELATED"/>
    <property type="match status" value="1"/>
</dbReference>
<name>A0A3B3RT08_9TELE</name>
<feature type="region of interest" description="Disordered" evidence="1">
    <location>
        <begin position="206"/>
        <end position="236"/>
    </location>
</feature>
<dbReference type="Proteomes" id="UP000261540">
    <property type="component" value="Unplaced"/>
</dbReference>
<proteinExistence type="predicted"/>
<sequence length="288" mass="33308">MGDNIAEPEAMEETNSSEKIDLSLDDIIKLKKEEENVTLGGFKRKNRQANRSNLFKKFNKAGQQQGFRFRRGTYHMQGLNRFRYIGPPVRDFYRSRPYNRGRSAPKGISPMNRPQWDAKNAKQFGQRSNRFRGSFYQPYRGQRGPPRRMPLNQSFQYSQQRPYRAKPVKLNRAFSPWKWGENPERFQKVRRWGKAPSSGSILTVSLPNSKANSDPQAIQPSVSDRPLGEGDFASPQPKGIPLRFNFKAVSNQTSLTLNDRFTNLKIRGGWGHRLWRGRGRGSRMVTLQ</sequence>
<dbReference type="AlphaFoldDB" id="A0A3B3RT08"/>
<evidence type="ECO:0000313" key="3">
    <source>
        <dbReference type="Proteomes" id="UP000261540"/>
    </source>
</evidence>
<dbReference type="InterPro" id="IPR009782">
    <property type="entry name" value="FYTTD1"/>
</dbReference>
<accession>A0A3B3RT08</accession>
<dbReference type="OrthoDB" id="9898865at2759"/>
<feature type="compositionally biased region" description="Polar residues" evidence="1">
    <location>
        <begin position="206"/>
        <end position="222"/>
    </location>
</feature>
<dbReference type="Ensembl" id="ENSPKIT00000001595.1">
    <property type="protein sequence ID" value="ENSPKIP00000020970.1"/>
    <property type="gene ID" value="ENSPKIG00000005558.1"/>
</dbReference>
<reference evidence="2" key="1">
    <citation type="submission" date="2025-08" db="UniProtKB">
        <authorList>
            <consortium name="Ensembl"/>
        </authorList>
    </citation>
    <scope>IDENTIFICATION</scope>
</reference>
<keyword evidence="3" id="KW-1185">Reference proteome</keyword>